<reference evidence="2 3" key="1">
    <citation type="submission" date="2020-06" db="EMBL/GenBank/DDBJ databases">
        <authorList>
            <person name="Li R."/>
            <person name="Bekaert M."/>
        </authorList>
    </citation>
    <scope>NUCLEOTIDE SEQUENCE [LARGE SCALE GENOMIC DNA]</scope>
    <source>
        <strain evidence="3">wild</strain>
    </source>
</reference>
<evidence type="ECO:0000256" key="1">
    <source>
        <dbReference type="SAM" id="MobiDB-lite"/>
    </source>
</evidence>
<dbReference type="Proteomes" id="UP000507470">
    <property type="component" value="Unassembled WGS sequence"/>
</dbReference>
<feature type="compositionally biased region" description="Polar residues" evidence="1">
    <location>
        <begin position="359"/>
        <end position="407"/>
    </location>
</feature>
<evidence type="ECO:0000313" key="3">
    <source>
        <dbReference type="Proteomes" id="UP000507470"/>
    </source>
</evidence>
<dbReference type="EMBL" id="CACVKT020007808">
    <property type="protein sequence ID" value="CAC5410798.1"/>
    <property type="molecule type" value="Genomic_DNA"/>
</dbReference>
<evidence type="ECO:0000313" key="2">
    <source>
        <dbReference type="EMBL" id="CAC5410798.1"/>
    </source>
</evidence>
<proteinExistence type="predicted"/>
<feature type="region of interest" description="Disordered" evidence="1">
    <location>
        <begin position="189"/>
        <end position="268"/>
    </location>
</feature>
<sequence length="668" mass="74427">MASKRVMYRPAPQENVGQRRNRKPLSQGRLLSGDAAKTKPAHLVSGVEEKSSIIKKPQSPYTSFVSEKNNTAVNPRKLAPGLIEKHSPHRKDKADSLDLSDSDDDLPDHYKSKDTRVHKQLPSEVLLVDASRQTKDPNQSEVDIMVGFERSPVRVITKELPQINVDNLSPSEPCRSVDNFNLLTQIEKDMRINRLPQPNFDDSQDSDMSEKPAADDNQSNHSESDACSVKDLVTLKTKGNTRKKSAPVKKKSPLPSKTPQTAKKKSSRIVASRYLQAADAKVKTSLSVLYPKVNKTDAKVKTSLSVLYPKPTKPERSISKASRSMDFAPKSARKISRKTKDMSIDFSPRTVQKPKLSSHDTGTSQSKGKVTSQSGEMGTSMNDNGDTPHTPDNSHMTTGGQTSTPTHDGSDFPNEIDASAIHPEISVLSTGLRKSVWREGSRINHSVLSNVSTHLPPKKKKQAKLTQHQLDMLYARYIQSLYLSTKAQKVREEQEKQAMAQILGIYTEVEKLQKKNHEMDKELMRLKHLNEVDVQIDLQRQSLGPIVSSLPQLTKEYDTLAHALDTTRHQIPTKGVYIPDDEDQFQRDLEHSLLESEQLLGELSVMIRKDLPSVTAMANALSTMEKATETQVEELVRCNEMIAATQSLTIQETSMKIQAIQAKEIGAS</sequence>
<accession>A0A6J8DQA7</accession>
<feature type="region of interest" description="Disordered" evidence="1">
    <location>
        <begin position="1"/>
        <end position="117"/>
    </location>
</feature>
<gene>
    <name evidence="2" type="ORF">MCOR_43958</name>
</gene>
<feature type="compositionally biased region" description="Polar residues" evidence="1">
    <location>
        <begin position="59"/>
        <end position="73"/>
    </location>
</feature>
<feature type="compositionally biased region" description="Basic and acidic residues" evidence="1">
    <location>
        <begin position="107"/>
        <end position="117"/>
    </location>
</feature>
<organism evidence="2 3">
    <name type="scientific">Mytilus coruscus</name>
    <name type="common">Sea mussel</name>
    <dbReference type="NCBI Taxonomy" id="42192"/>
    <lineage>
        <taxon>Eukaryota</taxon>
        <taxon>Metazoa</taxon>
        <taxon>Spiralia</taxon>
        <taxon>Lophotrochozoa</taxon>
        <taxon>Mollusca</taxon>
        <taxon>Bivalvia</taxon>
        <taxon>Autobranchia</taxon>
        <taxon>Pteriomorphia</taxon>
        <taxon>Mytilida</taxon>
        <taxon>Mytiloidea</taxon>
        <taxon>Mytilidae</taxon>
        <taxon>Mytilinae</taxon>
        <taxon>Mytilus</taxon>
    </lineage>
</organism>
<keyword evidence="3" id="KW-1185">Reference proteome</keyword>
<feature type="region of interest" description="Disordered" evidence="1">
    <location>
        <begin position="311"/>
        <end position="413"/>
    </location>
</feature>
<dbReference type="OrthoDB" id="10050218at2759"/>
<protein>
    <submittedName>
        <fullName evidence="2">HAUS8</fullName>
    </submittedName>
</protein>
<name>A0A6J8DQA7_MYTCO</name>
<dbReference type="AlphaFoldDB" id="A0A6J8DQA7"/>
<feature type="compositionally biased region" description="Basic residues" evidence="1">
    <location>
        <begin position="239"/>
        <end position="252"/>
    </location>
</feature>